<proteinExistence type="predicted"/>
<name>A0AA39F2F7_MICHY</name>
<evidence type="ECO:0000313" key="3">
    <source>
        <dbReference type="Proteomes" id="UP001168972"/>
    </source>
</evidence>
<dbReference type="Proteomes" id="UP001168972">
    <property type="component" value="Unassembled WGS sequence"/>
</dbReference>
<organism evidence="2 3">
    <name type="scientific">Microctonus hyperodae</name>
    <name type="common">Parasitoid wasp</name>
    <dbReference type="NCBI Taxonomy" id="165561"/>
    <lineage>
        <taxon>Eukaryota</taxon>
        <taxon>Metazoa</taxon>
        <taxon>Ecdysozoa</taxon>
        <taxon>Arthropoda</taxon>
        <taxon>Hexapoda</taxon>
        <taxon>Insecta</taxon>
        <taxon>Pterygota</taxon>
        <taxon>Neoptera</taxon>
        <taxon>Endopterygota</taxon>
        <taxon>Hymenoptera</taxon>
        <taxon>Apocrita</taxon>
        <taxon>Ichneumonoidea</taxon>
        <taxon>Braconidae</taxon>
        <taxon>Euphorinae</taxon>
        <taxon>Microctonus</taxon>
    </lineage>
</organism>
<gene>
    <name evidence="2" type="ORF">PV327_008110</name>
</gene>
<dbReference type="EMBL" id="JAQQBR010001834">
    <property type="protein sequence ID" value="KAK0161691.1"/>
    <property type="molecule type" value="Genomic_DNA"/>
</dbReference>
<keyword evidence="3" id="KW-1185">Reference proteome</keyword>
<evidence type="ECO:0000256" key="1">
    <source>
        <dbReference type="SAM" id="MobiDB-lite"/>
    </source>
</evidence>
<dbReference type="AlphaFoldDB" id="A0AA39F2F7"/>
<sequence length="129" mass="14976">MNSSENRMLSQSFHRILQNTESYARISYYSVLDWLNPTTTLTPEEALSNEEIMQVIAEEEREKENAESDSDNDGDPSISNLDVSDYIKEVLAYCKKHPDHFSRDEISILLRINTRILNKTEHIVTQQLI</sequence>
<accession>A0AA39F2F7</accession>
<protein>
    <submittedName>
        <fullName evidence="2">Uncharacterized protein</fullName>
    </submittedName>
</protein>
<reference evidence="2" key="1">
    <citation type="journal article" date="2023" name="bioRxiv">
        <title>Scaffold-level genome assemblies of two parasitoid biocontrol wasps reveal the parthenogenesis mechanism and an associated novel virus.</title>
        <authorList>
            <person name="Inwood S."/>
            <person name="Skelly J."/>
            <person name="Guhlin J."/>
            <person name="Harrop T."/>
            <person name="Goldson S."/>
            <person name="Dearden P."/>
        </authorList>
    </citation>
    <scope>NUCLEOTIDE SEQUENCE</scope>
    <source>
        <strain evidence="2">Lincoln</strain>
        <tissue evidence="2">Whole body</tissue>
    </source>
</reference>
<comment type="caution">
    <text evidence="2">The sequence shown here is derived from an EMBL/GenBank/DDBJ whole genome shotgun (WGS) entry which is preliminary data.</text>
</comment>
<evidence type="ECO:0000313" key="2">
    <source>
        <dbReference type="EMBL" id="KAK0161691.1"/>
    </source>
</evidence>
<reference evidence="2" key="2">
    <citation type="submission" date="2023-03" db="EMBL/GenBank/DDBJ databases">
        <authorList>
            <person name="Inwood S.N."/>
            <person name="Skelly J.G."/>
            <person name="Guhlin J."/>
            <person name="Harrop T.W.R."/>
            <person name="Goldson S.G."/>
            <person name="Dearden P.K."/>
        </authorList>
    </citation>
    <scope>NUCLEOTIDE SEQUENCE</scope>
    <source>
        <strain evidence="2">Lincoln</strain>
        <tissue evidence="2">Whole body</tissue>
    </source>
</reference>
<feature type="region of interest" description="Disordered" evidence="1">
    <location>
        <begin position="59"/>
        <end position="80"/>
    </location>
</feature>